<dbReference type="Proteomes" id="UP001168877">
    <property type="component" value="Unassembled WGS sequence"/>
</dbReference>
<dbReference type="InterPro" id="IPR016197">
    <property type="entry name" value="Chromo-like_dom_sf"/>
</dbReference>
<reference evidence="2" key="1">
    <citation type="journal article" date="2022" name="Plant J.">
        <title>Strategies of tolerance reflected in two North American maple genomes.</title>
        <authorList>
            <person name="McEvoy S.L."/>
            <person name="Sezen U.U."/>
            <person name="Trouern-Trend A."/>
            <person name="McMahon S.M."/>
            <person name="Schaberg P.G."/>
            <person name="Yang J."/>
            <person name="Wegrzyn J.L."/>
            <person name="Swenson N.G."/>
        </authorList>
    </citation>
    <scope>NUCLEOTIDE SEQUENCE</scope>
    <source>
        <strain evidence="2">NS2018</strain>
    </source>
</reference>
<organism evidence="2 3">
    <name type="scientific">Acer saccharum</name>
    <name type="common">Sugar maple</name>
    <dbReference type="NCBI Taxonomy" id="4024"/>
    <lineage>
        <taxon>Eukaryota</taxon>
        <taxon>Viridiplantae</taxon>
        <taxon>Streptophyta</taxon>
        <taxon>Embryophyta</taxon>
        <taxon>Tracheophyta</taxon>
        <taxon>Spermatophyta</taxon>
        <taxon>Magnoliopsida</taxon>
        <taxon>eudicotyledons</taxon>
        <taxon>Gunneridae</taxon>
        <taxon>Pentapetalae</taxon>
        <taxon>rosids</taxon>
        <taxon>malvids</taxon>
        <taxon>Sapindales</taxon>
        <taxon>Sapindaceae</taxon>
        <taxon>Hippocastanoideae</taxon>
        <taxon>Acereae</taxon>
        <taxon>Acer</taxon>
    </lineage>
</organism>
<dbReference type="InterPro" id="IPR012337">
    <property type="entry name" value="RNaseH-like_sf"/>
</dbReference>
<dbReference type="PROSITE" id="PS50013">
    <property type="entry name" value="CHROMO_2"/>
    <property type="match status" value="1"/>
</dbReference>
<feature type="domain" description="Chromo" evidence="1">
    <location>
        <begin position="189"/>
        <end position="227"/>
    </location>
</feature>
<dbReference type="Pfam" id="PF24626">
    <property type="entry name" value="SH3_Tf2-1"/>
    <property type="match status" value="1"/>
</dbReference>
<gene>
    <name evidence="2" type="ORF">LWI29_035547</name>
</gene>
<reference evidence="2" key="2">
    <citation type="submission" date="2023-06" db="EMBL/GenBank/DDBJ databases">
        <authorList>
            <person name="Swenson N.G."/>
            <person name="Wegrzyn J.L."/>
            <person name="Mcevoy S.L."/>
        </authorList>
    </citation>
    <scope>NUCLEOTIDE SEQUENCE</scope>
    <source>
        <strain evidence="2">NS2018</strain>
        <tissue evidence="2">Leaf</tissue>
    </source>
</reference>
<dbReference type="SUPFAM" id="SSF54160">
    <property type="entry name" value="Chromo domain-like"/>
    <property type="match status" value="1"/>
</dbReference>
<dbReference type="Gene3D" id="3.30.420.10">
    <property type="entry name" value="Ribonuclease H-like superfamily/Ribonuclease H"/>
    <property type="match status" value="1"/>
</dbReference>
<dbReference type="InterPro" id="IPR000953">
    <property type="entry name" value="Chromo/chromo_shadow_dom"/>
</dbReference>
<dbReference type="AlphaFoldDB" id="A0AA39VKL8"/>
<dbReference type="SMART" id="SM00298">
    <property type="entry name" value="CHROMO"/>
    <property type="match status" value="1"/>
</dbReference>
<proteinExistence type="predicted"/>
<evidence type="ECO:0000259" key="1">
    <source>
        <dbReference type="PROSITE" id="PS50013"/>
    </source>
</evidence>
<dbReference type="InterPro" id="IPR036397">
    <property type="entry name" value="RNaseH_sf"/>
</dbReference>
<dbReference type="PANTHER" id="PTHR46148">
    <property type="entry name" value="CHROMO DOMAIN-CONTAINING PROTEIN"/>
    <property type="match status" value="1"/>
</dbReference>
<evidence type="ECO:0000313" key="3">
    <source>
        <dbReference type="Proteomes" id="UP001168877"/>
    </source>
</evidence>
<dbReference type="InterPro" id="IPR023780">
    <property type="entry name" value="Chromo_domain"/>
</dbReference>
<dbReference type="InterPro" id="IPR056924">
    <property type="entry name" value="SH3_Tf2-1"/>
</dbReference>
<keyword evidence="3" id="KW-1185">Reference proteome</keyword>
<dbReference type="GO" id="GO:0003676">
    <property type="term" value="F:nucleic acid binding"/>
    <property type="evidence" value="ECO:0007669"/>
    <property type="project" value="InterPro"/>
</dbReference>
<comment type="caution">
    <text evidence="2">The sequence shown here is derived from an EMBL/GenBank/DDBJ whole genome shotgun (WGS) entry which is preliminary data.</text>
</comment>
<dbReference type="Pfam" id="PF00385">
    <property type="entry name" value="Chromo"/>
    <property type="match status" value="1"/>
</dbReference>
<sequence>MYLRCFTSSKPKEWAGWLVWAKYCYNTSIHSSTKKTPFEIVYGHEPPTLLAYVHGTSCVESVDKFLLERNVVIRDVTANLKIAQERMKKYYDEKRTERNFQVGEFVYLKLRPYRQLSLAQRKNLKLSPKFFGPFKILSKIGAVAYKLELPPKSKLHPVFHVSLLKKRIGNQEEISPTLPEVLAESAPHPLPQAILETRKKGGETEVLVHWQNLSPAEATWENLADLKTRFFLEDKEIFKEGRVVKDQVSWDGSD</sequence>
<accession>A0AA39VKL8</accession>
<protein>
    <recommendedName>
        <fullName evidence="1">Chromo domain-containing protein</fullName>
    </recommendedName>
</protein>
<dbReference type="EMBL" id="JAUESC010000384">
    <property type="protein sequence ID" value="KAK0583302.1"/>
    <property type="molecule type" value="Genomic_DNA"/>
</dbReference>
<name>A0AA39VKL8_ACESA</name>
<dbReference type="SUPFAM" id="SSF53098">
    <property type="entry name" value="Ribonuclease H-like"/>
    <property type="match status" value="1"/>
</dbReference>
<dbReference type="Gene3D" id="2.40.50.40">
    <property type="match status" value="1"/>
</dbReference>
<evidence type="ECO:0000313" key="2">
    <source>
        <dbReference type="EMBL" id="KAK0583302.1"/>
    </source>
</evidence>
<dbReference type="PANTHER" id="PTHR46148:SF52">
    <property type="entry name" value="OS04G0603800 PROTEIN"/>
    <property type="match status" value="1"/>
</dbReference>